<keyword evidence="4" id="KW-1185">Reference proteome</keyword>
<sequence>MIEEFRGLSAYTDGTRLKLAYVLGIEKKRAQALIASGRTIPLPLKNVLFSFDTQISEDDFRLKHRDHEEKIAKIAEQIDLEMLWEMLDGEECKTFSLTDLCDFYFSEKADYSMSALFDVLCQDIVYFKQRLAEFTIRDSEQVQAILKSREKKRLQEEYEAELEPWVKKVLVSTDEEAIEVPEKFTSFVGQLCNLIWSKQNSDASRFLDKLIGKTPVRIKALEFLKKTGSIGEGHDEHLLLAGIRPDFSQKLLDLADELEVEEADRTILGPDFYCFSIDDESTSDVDDVLSVERLAEGKLKVGIHIADVSSYVVKGSVLDQEAQNRATSIYLPTGTVNMFPQELSTNRASLLPGEAKPALSYYATFDSDAEVIDKKIERSLIHVSEKLSYSFCDDVLDGEVEATEGLEQDLHSLHDLSIQLMEKRKANGAVTFNRPENKITVKGDEVTVTEVRANSASRALIGEFMIFANNMGAQYCLDHDVPVLYRVQEKSDKIVPMPDVYDPISFDAAIKCMKKSRMTLYAGAHAGLGLDCYTQFTSPIRRYTDLVMQRQLIAAIEKREFIYQEEDLLELQAKGESRLGEVRDVQRQSESFWLYEYLRQFKLEEVYEATVVAHLNGGLLVELDGIAMRLKLNHGKKLDIGTRLEVKIQEVDPKLSHAKLSLEKIFE</sequence>
<dbReference type="PANTHER" id="PTHR23355:SF42">
    <property type="entry name" value="RIBONUCLEASE II, CHLOROPLASTIC_MITOCHONDRIAL"/>
    <property type="match status" value="1"/>
</dbReference>
<evidence type="ECO:0000259" key="1">
    <source>
        <dbReference type="SMART" id="SM00316"/>
    </source>
</evidence>
<proteinExistence type="predicted"/>
<dbReference type="Pfam" id="PF25255">
    <property type="entry name" value="WHD_RNase_II"/>
    <property type="match status" value="1"/>
</dbReference>
<dbReference type="SMART" id="SM00316">
    <property type="entry name" value="S1"/>
    <property type="match status" value="1"/>
</dbReference>
<feature type="domain" description="RNB" evidence="2">
    <location>
        <begin position="265"/>
        <end position="558"/>
    </location>
</feature>
<dbReference type="InterPro" id="IPR057324">
    <property type="entry name" value="WH_RNase_II"/>
</dbReference>
<organism evidence="3 4">
    <name type="scientific">Lentisphaera profundi</name>
    <dbReference type="NCBI Taxonomy" id="1658616"/>
    <lineage>
        <taxon>Bacteria</taxon>
        <taxon>Pseudomonadati</taxon>
        <taxon>Lentisphaerota</taxon>
        <taxon>Lentisphaeria</taxon>
        <taxon>Lentisphaerales</taxon>
        <taxon>Lentisphaeraceae</taxon>
        <taxon>Lentisphaera</taxon>
    </lineage>
</organism>
<dbReference type="InterPro" id="IPR012340">
    <property type="entry name" value="NA-bd_OB-fold"/>
</dbReference>
<dbReference type="SUPFAM" id="SSF50249">
    <property type="entry name" value="Nucleic acid-binding proteins"/>
    <property type="match status" value="2"/>
</dbReference>
<dbReference type="RefSeq" id="WP_274149103.1">
    <property type="nucleotide sequence ID" value="NZ_CP117811.1"/>
</dbReference>
<dbReference type="Proteomes" id="UP001214250">
    <property type="component" value="Chromosome 1"/>
</dbReference>
<gene>
    <name evidence="3" type="ORF">PQO03_07175</name>
</gene>
<feature type="domain" description="S1 motif" evidence="1">
    <location>
        <begin position="602"/>
        <end position="663"/>
    </location>
</feature>
<protein>
    <submittedName>
        <fullName evidence="3">RNB domain-containing ribonuclease</fullName>
    </submittedName>
</protein>
<dbReference type="PANTHER" id="PTHR23355">
    <property type="entry name" value="RIBONUCLEASE"/>
    <property type="match status" value="1"/>
</dbReference>
<dbReference type="EMBL" id="CP117811">
    <property type="protein sequence ID" value="WDE95498.1"/>
    <property type="molecule type" value="Genomic_DNA"/>
</dbReference>
<reference evidence="3 4" key="1">
    <citation type="submission" date="2023-02" db="EMBL/GenBank/DDBJ databases">
        <title>Genome sequence of Lentisphaera profundi SAORIC-696.</title>
        <authorList>
            <person name="Kim e."/>
            <person name="Cho J.-C."/>
            <person name="Choi A."/>
            <person name="Kang I."/>
        </authorList>
    </citation>
    <scope>NUCLEOTIDE SEQUENCE [LARGE SCALE GENOMIC DNA]</scope>
    <source>
        <strain evidence="3 4">SAORIC-696</strain>
    </source>
</reference>
<dbReference type="InterPro" id="IPR050180">
    <property type="entry name" value="RNR_Ribonuclease"/>
</dbReference>
<evidence type="ECO:0000313" key="3">
    <source>
        <dbReference type="EMBL" id="WDE95498.1"/>
    </source>
</evidence>
<name>A0ABY7VQL5_9BACT</name>
<accession>A0ABY7VQL5</accession>
<dbReference type="SMART" id="SM00955">
    <property type="entry name" value="RNB"/>
    <property type="match status" value="1"/>
</dbReference>
<dbReference type="InterPro" id="IPR001900">
    <property type="entry name" value="RNase_II/R"/>
</dbReference>
<evidence type="ECO:0000313" key="4">
    <source>
        <dbReference type="Proteomes" id="UP001214250"/>
    </source>
</evidence>
<dbReference type="Pfam" id="PF00773">
    <property type="entry name" value="RNB"/>
    <property type="match status" value="2"/>
</dbReference>
<evidence type="ECO:0000259" key="2">
    <source>
        <dbReference type="SMART" id="SM00955"/>
    </source>
</evidence>
<dbReference type="InterPro" id="IPR003029">
    <property type="entry name" value="S1_domain"/>
</dbReference>